<proteinExistence type="predicted"/>
<protein>
    <submittedName>
        <fullName evidence="1">Uncharacterized protein</fullName>
    </submittedName>
</protein>
<accession>A0A6C0LLN3</accession>
<organism evidence="1">
    <name type="scientific">viral metagenome</name>
    <dbReference type="NCBI Taxonomy" id="1070528"/>
    <lineage>
        <taxon>unclassified sequences</taxon>
        <taxon>metagenomes</taxon>
        <taxon>organismal metagenomes</taxon>
    </lineage>
</organism>
<evidence type="ECO:0000313" key="1">
    <source>
        <dbReference type="EMBL" id="QHU30464.1"/>
    </source>
</evidence>
<reference evidence="1" key="1">
    <citation type="journal article" date="2020" name="Nature">
        <title>Giant virus diversity and host interactions through global metagenomics.</title>
        <authorList>
            <person name="Schulz F."/>
            <person name="Roux S."/>
            <person name="Paez-Espino D."/>
            <person name="Jungbluth S."/>
            <person name="Walsh D.A."/>
            <person name="Denef V.J."/>
            <person name="McMahon K.D."/>
            <person name="Konstantinidis K.T."/>
            <person name="Eloe-Fadrosh E.A."/>
            <person name="Kyrpides N.C."/>
            <person name="Woyke T."/>
        </authorList>
    </citation>
    <scope>NUCLEOTIDE SEQUENCE</scope>
    <source>
        <strain evidence="1">GVMAG-M-3300027833-19</strain>
    </source>
</reference>
<sequence>MTEVGICSINIGGDSNYVIDEFKVDDNTRYLNLENTHPEGKIVVQLGSNNINSSFVVRNSQGDDLFDLNAEGTLTLC</sequence>
<dbReference type="EMBL" id="MN740509">
    <property type="protein sequence ID" value="QHU30464.1"/>
    <property type="molecule type" value="Genomic_DNA"/>
</dbReference>
<dbReference type="AlphaFoldDB" id="A0A6C0LLN3"/>
<name>A0A6C0LLN3_9ZZZZ</name>